<dbReference type="InterPro" id="IPR001128">
    <property type="entry name" value="Cyt_P450"/>
</dbReference>
<keyword evidence="2" id="KW-0479">Metal-binding</keyword>
<evidence type="ECO:0000313" key="7">
    <source>
        <dbReference type="Proteomes" id="UP001497522"/>
    </source>
</evidence>
<dbReference type="PANTHER" id="PTHR24296">
    <property type="entry name" value="CYTOCHROME P450"/>
    <property type="match status" value="1"/>
</dbReference>
<evidence type="ECO:0000256" key="3">
    <source>
        <dbReference type="ARBA" id="ARBA00023002"/>
    </source>
</evidence>
<keyword evidence="5" id="KW-0472">Membrane</keyword>
<sequence length="560" mass="63972">MGTIHVGDPGMDFSDIQGEEGILRLSGHGMWWWELVACTAVIAAVLWVVLDLWKQRGKKGPLRLPLVGSLVEVLWNYHRLHDWSASYLKDSPTLQVDFPDFTMTYTVNPENVEHILKNNFPNYPKGELFQEIFQSLLGDGIFNTDGELWRKQRKIASFEFASKVLRDFSTEVFRAYSLKLAVILTHAATVQNTTDMQDLFLRLTMETICQVSFGIGIGTLEPSLPDIPFAKAFENANELSAHRFVDPLWKLKRFFNVGVEATMVKSIKQIDDFAYDVISARKREVAAQKKLMVRRDFFTRLLLLNEDSGQETFTDKEFRDTMINFLMAGRDTSASTISWFVSMMILHPEVDKRIEEELRAFEKARKEETSYNVGPIKDLKQFIPGLCDGADDDETSFNLQVAEYAQLLTYDSLHKLQYLYAAILETLRLHPPIPVDIKGVLNDDTFPDGTHVKKGNLVAYSPWAMGRMQYIWGSDACDFKPERWMKDGVVQLESPFKFTAFQAGPRICLGKDSALLQLRMVLAILCRFYKFHLVPGAIIKYRQMISLQLANGLPVTITLK</sequence>
<dbReference type="InterPro" id="IPR036396">
    <property type="entry name" value="Cyt_P450_sf"/>
</dbReference>
<evidence type="ECO:0000256" key="2">
    <source>
        <dbReference type="ARBA" id="ARBA00022723"/>
    </source>
</evidence>
<evidence type="ECO:0000313" key="6">
    <source>
        <dbReference type="EMBL" id="CAK9882266.1"/>
    </source>
</evidence>
<keyword evidence="5" id="KW-1133">Transmembrane helix</keyword>
<protein>
    <recommendedName>
        <fullName evidence="8">Cytochrome P450</fullName>
    </recommendedName>
</protein>
<keyword evidence="7" id="KW-1185">Reference proteome</keyword>
<dbReference type="EMBL" id="OZ023710">
    <property type="protein sequence ID" value="CAK9882266.1"/>
    <property type="molecule type" value="Genomic_DNA"/>
</dbReference>
<keyword evidence="5" id="KW-0812">Transmembrane</keyword>
<dbReference type="SUPFAM" id="SSF48264">
    <property type="entry name" value="Cytochrome P450"/>
    <property type="match status" value="1"/>
</dbReference>
<dbReference type="PRINTS" id="PR00385">
    <property type="entry name" value="P450"/>
</dbReference>
<dbReference type="Proteomes" id="UP001497522">
    <property type="component" value="Chromosome 9"/>
</dbReference>
<dbReference type="PRINTS" id="PR00463">
    <property type="entry name" value="EP450I"/>
</dbReference>
<name>A0ABP1C0M9_9BRYO</name>
<organism evidence="6 7">
    <name type="scientific">Sphagnum jensenii</name>
    <dbReference type="NCBI Taxonomy" id="128206"/>
    <lineage>
        <taxon>Eukaryota</taxon>
        <taxon>Viridiplantae</taxon>
        <taxon>Streptophyta</taxon>
        <taxon>Embryophyta</taxon>
        <taxon>Bryophyta</taxon>
        <taxon>Sphagnophytina</taxon>
        <taxon>Sphagnopsida</taxon>
        <taxon>Sphagnales</taxon>
        <taxon>Sphagnaceae</taxon>
        <taxon>Sphagnum</taxon>
    </lineage>
</organism>
<comment type="similarity">
    <text evidence="1">Belongs to the cytochrome P450 family.</text>
</comment>
<reference evidence="6" key="1">
    <citation type="submission" date="2024-03" db="EMBL/GenBank/DDBJ databases">
        <authorList>
            <consortium name="ELIXIR-Norway"/>
            <consortium name="Elixir Norway"/>
        </authorList>
    </citation>
    <scope>NUCLEOTIDE SEQUENCE</scope>
</reference>
<proteinExistence type="inferred from homology"/>
<evidence type="ECO:0008006" key="8">
    <source>
        <dbReference type="Google" id="ProtNLM"/>
    </source>
</evidence>
<evidence type="ECO:0000256" key="5">
    <source>
        <dbReference type="SAM" id="Phobius"/>
    </source>
</evidence>
<accession>A0ABP1C0M9</accession>
<dbReference type="CDD" id="cd11064">
    <property type="entry name" value="CYP86A"/>
    <property type="match status" value="1"/>
</dbReference>
<gene>
    <name evidence="6" type="ORF">CSSPJE1EN2_LOCUS23622</name>
</gene>
<evidence type="ECO:0000256" key="1">
    <source>
        <dbReference type="ARBA" id="ARBA00010617"/>
    </source>
</evidence>
<evidence type="ECO:0000256" key="4">
    <source>
        <dbReference type="ARBA" id="ARBA00023004"/>
    </source>
</evidence>
<dbReference type="InterPro" id="IPR002401">
    <property type="entry name" value="Cyt_P450_E_grp-I"/>
</dbReference>
<feature type="transmembrane region" description="Helical" evidence="5">
    <location>
        <begin position="31"/>
        <end position="53"/>
    </location>
</feature>
<keyword evidence="3" id="KW-0560">Oxidoreductase</keyword>
<dbReference type="Gene3D" id="1.10.630.10">
    <property type="entry name" value="Cytochrome P450"/>
    <property type="match status" value="1"/>
</dbReference>
<keyword evidence="4" id="KW-0408">Iron</keyword>
<dbReference type="Pfam" id="PF00067">
    <property type="entry name" value="p450"/>
    <property type="match status" value="2"/>
</dbReference>